<accession>A0AB33TCW5</accession>
<reference evidence="1 2" key="1">
    <citation type="submission" date="2015-03" db="EMBL/GenBank/DDBJ databases">
        <authorList>
            <consortium name="Pathogen Informatics"/>
            <person name="Murphy D."/>
        </authorList>
    </citation>
    <scope>NUCLEOTIDE SEQUENCE [LARGE SCALE GENOMIC DNA]</scope>
    <source>
        <strain evidence="1 2">PAP036</strain>
    </source>
</reference>
<evidence type="ECO:0000313" key="1">
    <source>
        <dbReference type="EMBL" id="CPT57857.1"/>
    </source>
</evidence>
<comment type="caution">
    <text evidence="1">The sequence shown here is derived from an EMBL/GenBank/DDBJ whole genome shotgun (WGS) entry which is preliminary data.</text>
</comment>
<name>A0AB33TCW5_9MYCO</name>
<gene>
    <name evidence="1" type="ORF">ERS075527_04318</name>
</gene>
<organism evidence="1 2">
    <name type="scientific">Mycobacteroides abscessus</name>
    <dbReference type="NCBI Taxonomy" id="36809"/>
    <lineage>
        <taxon>Bacteria</taxon>
        <taxon>Bacillati</taxon>
        <taxon>Actinomycetota</taxon>
        <taxon>Actinomycetes</taxon>
        <taxon>Mycobacteriales</taxon>
        <taxon>Mycobacteriaceae</taxon>
        <taxon>Mycobacteroides</taxon>
    </lineage>
</organism>
<protein>
    <recommendedName>
        <fullName evidence="3">TetR family transcriptional regulator</fullName>
    </recommendedName>
</protein>
<sequence length="77" mass="8808">MLAGVGVGRRDLPEDVQRNLVFRMLQVFDEWPPEQWSVDELDQIVDVQLDILKRVLATAVRQDAATLPWPRPPTGSR</sequence>
<proteinExistence type="predicted"/>
<dbReference type="Proteomes" id="UP000038487">
    <property type="component" value="Unassembled WGS sequence"/>
</dbReference>
<dbReference type="EMBL" id="CSUW01000011">
    <property type="protein sequence ID" value="CPT57857.1"/>
    <property type="molecule type" value="Genomic_DNA"/>
</dbReference>
<evidence type="ECO:0008006" key="3">
    <source>
        <dbReference type="Google" id="ProtNLM"/>
    </source>
</evidence>
<dbReference type="AlphaFoldDB" id="A0AB33TCW5"/>
<evidence type="ECO:0000313" key="2">
    <source>
        <dbReference type="Proteomes" id="UP000038487"/>
    </source>
</evidence>